<name>A0A0A1WRF3_ZEUCU</name>
<feature type="signal peptide" evidence="2">
    <location>
        <begin position="1"/>
        <end position="17"/>
    </location>
</feature>
<dbReference type="EMBL" id="GBXI01003331">
    <property type="protein sequence ID" value="JAD10961.1"/>
    <property type="molecule type" value="Transcribed_RNA"/>
</dbReference>
<evidence type="ECO:0000313" key="3">
    <source>
        <dbReference type="EMBL" id="JAD01634.1"/>
    </source>
</evidence>
<reference evidence="3" key="1">
    <citation type="submission" date="2014-11" db="EMBL/GenBank/DDBJ databases">
        <authorList>
            <person name="Geib S."/>
        </authorList>
    </citation>
    <scope>NUCLEOTIDE SEQUENCE</scope>
</reference>
<dbReference type="AlphaFoldDB" id="A0A0A1WRF3"/>
<evidence type="ECO:0000256" key="2">
    <source>
        <dbReference type="SAM" id="SignalP"/>
    </source>
</evidence>
<keyword evidence="2" id="KW-0732">Signal</keyword>
<feature type="region of interest" description="Disordered" evidence="1">
    <location>
        <begin position="264"/>
        <end position="284"/>
    </location>
</feature>
<protein>
    <submittedName>
        <fullName evidence="3">Uncharacterized protein</fullName>
    </submittedName>
</protein>
<feature type="chain" id="PRO_5011029348" evidence="2">
    <location>
        <begin position="18"/>
        <end position="332"/>
    </location>
</feature>
<evidence type="ECO:0000256" key="1">
    <source>
        <dbReference type="SAM" id="MobiDB-lite"/>
    </source>
</evidence>
<evidence type="ECO:0000313" key="4">
    <source>
        <dbReference type="EMBL" id="JAD10961.1"/>
    </source>
</evidence>
<accession>A0A0A1WRF3</accession>
<dbReference type="EMBL" id="GBXI01012658">
    <property type="protein sequence ID" value="JAD01634.1"/>
    <property type="molecule type" value="Transcribed_RNA"/>
</dbReference>
<sequence>MLNYFLLCSCIVPTLLGAPIPVAQNDVISHIVIVTPQAQVHLEPAIKYDTSAFIHHLSPLARILSPHDDTILYVPANPAAPIIPVENISVGRANIKEQLQKLETKQWDQISQQIQQAVQTGSSQLGPQLSEAATAASSAAAAAGQGLFPALFPPGGSSSSNTASKEDKQTIESLLTSNARVYALTPAVSHVVDFVQSPLFIGPISAIRTRSIKESEITQSSAASELEAKKIDEIHFKDNVKTFDDAVKTQPQQERQRNLKVDPLEKNKELTENDNNEQMEKRNGNKLQQPIKEEHNQEVILHQSTQLKNSEIFDGNGAFRENMSESIISKIA</sequence>
<organism evidence="3">
    <name type="scientific">Zeugodacus cucurbitae</name>
    <name type="common">Melon fruit fly</name>
    <name type="synonym">Bactrocera cucurbitae</name>
    <dbReference type="NCBI Taxonomy" id="28588"/>
    <lineage>
        <taxon>Eukaryota</taxon>
        <taxon>Metazoa</taxon>
        <taxon>Ecdysozoa</taxon>
        <taxon>Arthropoda</taxon>
        <taxon>Hexapoda</taxon>
        <taxon>Insecta</taxon>
        <taxon>Pterygota</taxon>
        <taxon>Neoptera</taxon>
        <taxon>Endopterygota</taxon>
        <taxon>Diptera</taxon>
        <taxon>Brachycera</taxon>
        <taxon>Muscomorpha</taxon>
        <taxon>Tephritoidea</taxon>
        <taxon>Tephritidae</taxon>
        <taxon>Zeugodacus</taxon>
        <taxon>Zeugodacus</taxon>
    </lineage>
</organism>
<proteinExistence type="predicted"/>
<reference evidence="3" key="2">
    <citation type="journal article" date="2015" name="Gigascience">
        <title>Reconstructing a comprehensive transcriptome assembly of a white-pupal translocated strain of the pest fruit fly Bactrocera cucurbitae.</title>
        <authorList>
            <person name="Sim S.B."/>
            <person name="Calla B."/>
            <person name="Hall B."/>
            <person name="DeRego T."/>
            <person name="Geib S.M."/>
        </authorList>
    </citation>
    <scope>NUCLEOTIDE SEQUENCE</scope>
</reference>
<gene>
    <name evidence="3" type="ORF">g.26788</name>
    <name evidence="4" type="ORF">g.26835</name>
</gene>
<dbReference type="OrthoDB" id="8056715at2759"/>